<keyword evidence="6" id="KW-0548">Nucleotidyltransferase</keyword>
<feature type="compositionally biased region" description="Basic and acidic residues" evidence="5">
    <location>
        <begin position="782"/>
        <end position="792"/>
    </location>
</feature>
<name>A0ABR1HVF4_9HYPO</name>
<keyword evidence="6" id="KW-0239">DNA-directed DNA polymerase</keyword>
<keyword evidence="7" id="KW-1185">Reference proteome</keyword>
<dbReference type="EC" id="2.7.7.7" evidence="6"/>
<feature type="region of interest" description="Disordered" evidence="5">
    <location>
        <begin position="1"/>
        <end position="55"/>
    </location>
</feature>
<proteinExistence type="inferred from homology"/>
<keyword evidence="6" id="KW-0808">Transferase</keyword>
<dbReference type="Proteomes" id="UP001498476">
    <property type="component" value="Unassembled WGS sequence"/>
</dbReference>
<feature type="region of interest" description="Disordered" evidence="5">
    <location>
        <begin position="809"/>
        <end position="829"/>
    </location>
</feature>
<gene>
    <name evidence="6" type="primary">POL5</name>
    <name evidence="6" type="ORF">QQX98_000225</name>
</gene>
<evidence type="ECO:0000313" key="7">
    <source>
        <dbReference type="Proteomes" id="UP001498476"/>
    </source>
</evidence>
<comment type="caution">
    <text evidence="6">The sequence shown here is derived from an EMBL/GenBank/DDBJ whole genome shotgun (WGS) entry which is preliminary data.</text>
</comment>
<accession>A0ABR1HVF4</accession>
<keyword evidence="4" id="KW-0175">Coiled coil</keyword>
<dbReference type="GO" id="GO:0003887">
    <property type="term" value="F:DNA-directed DNA polymerase activity"/>
    <property type="evidence" value="ECO:0007669"/>
    <property type="project" value="UniProtKB-KW"/>
</dbReference>
<comment type="subcellular location">
    <subcellularLocation>
        <location evidence="1">Nucleus</location>
    </subcellularLocation>
</comment>
<evidence type="ECO:0000256" key="2">
    <source>
        <dbReference type="ARBA" id="ARBA00006809"/>
    </source>
</evidence>
<feature type="coiled-coil region" evidence="4">
    <location>
        <begin position="543"/>
        <end position="605"/>
    </location>
</feature>
<dbReference type="PANTHER" id="PTHR13213">
    <property type="entry name" value="MYB-BINDING PROTEIN 1A FAMILY MEMBER"/>
    <property type="match status" value="1"/>
</dbReference>
<sequence length="1023" mass="112871">MAIKRKYGAKDGSNATEKSQKYQKRNKNDKPSKAPAAKQPGLTLDKSPFVETPLGDERKREAGLYELLGSADANERIEAADCIVSGLLGGEGVPEVVLQRHLDRRLFRGLASGRNASRLGFSLVITELLGQLFGESALAETKYTGLTFQTTLDILAEKTQAIGNIPGQEERDHWFGQLFGIECFVRADILFSDASRWNAVLDLLLRLANKKVWLRSQCGWVIVQSIEKMSQKDAMATLERVADAGLAKTAEGAAIWLVALHRFPGVKVKPWENPLSKKCFGDLAAVLRESFTQDQGDKPQKNKQASWTAQLHFVWDIILAHYVKEADAGSDNFDQFWSRVVDDGLFSKSATDGQKFKGFSVFQKMLEGLVDHHSHIECLFSKNLTTCLMNQASKEDRYLHRAATKALKAIDSVVSAHPSTLVPILRSLLGKNGAYNFDQRTSAKTVEKILQHVTEEAGPETLKIIRKPVASLAEVENAQAVSTLRVYADYLSRVLNASAPSSSGDMHKETFASALQELSLLAYSRPKHIPEDVLTEQVQELCRSRLESAFAKLTRKAEDYESLCLAVASIDPDSVAMSEEIKTAVQEALARMKKLLNRKTKAADEKSLSQSLAMLHAVSIFQLYNQDPDAMEVLNDLSQYSDRLKKGKSGDSEPGTSELLVEILLSMVARPSSLMRQVSQQVFDAFTPHISAEGLELLTGPLSSDESTKGQKELFNTEDDMEIDEDEPSDVEDGSDMEIDSDVEFIDLKEQNGEEASGDEGSDEEEGDDDDSDSDSGSDDEGEKKEASKGEWQEPEELDELLGKILKSHRLDKDAEAESSDSDADMSDSQMLALDEKLAQVMKNTVKAKGDSKKQKKEAKQSVVNFKNRILDLLDIYIRNEALKPITFSLLLPVLSLMRTTNTKPLAARACEIILNYQKALKKARNAREDAEAPPTEDLLSLLLEVHAEAAKDNAHAYAKAASAASLVVASALYSADKSKIKEVAAVYAESQSDWVLGEAKLQSSFFADWNNWCQNLASQAHS</sequence>
<dbReference type="SUPFAM" id="SSF48371">
    <property type="entry name" value="ARM repeat"/>
    <property type="match status" value="1"/>
</dbReference>
<evidence type="ECO:0000256" key="3">
    <source>
        <dbReference type="ARBA" id="ARBA00023242"/>
    </source>
</evidence>
<dbReference type="InterPro" id="IPR007015">
    <property type="entry name" value="DNA_pol_V/MYBBP1A"/>
</dbReference>
<feature type="compositionally biased region" description="Acidic residues" evidence="5">
    <location>
        <begin position="756"/>
        <end position="781"/>
    </location>
</feature>
<keyword evidence="3" id="KW-0539">Nucleus</keyword>
<organism evidence="6 7">
    <name type="scientific">Neonectria punicea</name>
    <dbReference type="NCBI Taxonomy" id="979145"/>
    <lineage>
        <taxon>Eukaryota</taxon>
        <taxon>Fungi</taxon>
        <taxon>Dikarya</taxon>
        <taxon>Ascomycota</taxon>
        <taxon>Pezizomycotina</taxon>
        <taxon>Sordariomycetes</taxon>
        <taxon>Hypocreomycetidae</taxon>
        <taxon>Hypocreales</taxon>
        <taxon>Nectriaceae</taxon>
        <taxon>Neonectria</taxon>
    </lineage>
</organism>
<evidence type="ECO:0000256" key="1">
    <source>
        <dbReference type="ARBA" id="ARBA00004123"/>
    </source>
</evidence>
<feature type="compositionally biased region" description="Acidic residues" evidence="5">
    <location>
        <begin position="817"/>
        <end position="826"/>
    </location>
</feature>
<protein>
    <submittedName>
        <fullName evidence="6">DNA-directed DNA polymerase</fullName>
        <ecNumber evidence="6">2.7.7.7</ecNumber>
    </submittedName>
</protein>
<reference evidence="6 7" key="1">
    <citation type="journal article" date="2025" name="Microbiol. Resour. Announc.">
        <title>Draft genome sequences for Neonectria magnoliae and Neonectria punicea, canker pathogens of Liriodendron tulipifera and Acer saccharum in West Virginia.</title>
        <authorList>
            <person name="Petronek H.M."/>
            <person name="Kasson M.T."/>
            <person name="Metheny A.M."/>
            <person name="Stauder C.M."/>
            <person name="Lovett B."/>
            <person name="Lynch S.C."/>
            <person name="Garnas J.R."/>
            <person name="Kasson L.R."/>
            <person name="Stajich J.E."/>
        </authorList>
    </citation>
    <scope>NUCLEOTIDE SEQUENCE [LARGE SCALE GENOMIC DNA]</scope>
    <source>
        <strain evidence="6 7">NRRL 64653</strain>
    </source>
</reference>
<evidence type="ECO:0000256" key="4">
    <source>
        <dbReference type="SAM" id="Coils"/>
    </source>
</evidence>
<dbReference type="Pfam" id="PF04931">
    <property type="entry name" value="DNA_pol_phi"/>
    <property type="match status" value="1"/>
</dbReference>
<comment type="similarity">
    <text evidence="2">Belongs to the MYBBP1A family.</text>
</comment>
<feature type="compositionally biased region" description="Acidic residues" evidence="5">
    <location>
        <begin position="716"/>
        <end position="736"/>
    </location>
</feature>
<evidence type="ECO:0000256" key="5">
    <source>
        <dbReference type="SAM" id="MobiDB-lite"/>
    </source>
</evidence>
<feature type="region of interest" description="Disordered" evidence="5">
    <location>
        <begin position="749"/>
        <end position="797"/>
    </location>
</feature>
<feature type="region of interest" description="Disordered" evidence="5">
    <location>
        <begin position="699"/>
        <end position="736"/>
    </location>
</feature>
<dbReference type="EMBL" id="JAZAVJ010000002">
    <property type="protein sequence ID" value="KAK7424949.1"/>
    <property type="molecule type" value="Genomic_DNA"/>
</dbReference>
<dbReference type="PANTHER" id="PTHR13213:SF2">
    <property type="entry name" value="MYB-BINDING PROTEIN 1A"/>
    <property type="match status" value="1"/>
</dbReference>
<dbReference type="InterPro" id="IPR016024">
    <property type="entry name" value="ARM-type_fold"/>
</dbReference>
<evidence type="ECO:0000313" key="6">
    <source>
        <dbReference type="EMBL" id="KAK7424949.1"/>
    </source>
</evidence>